<feature type="compositionally biased region" description="Basic and acidic residues" evidence="3">
    <location>
        <begin position="177"/>
        <end position="194"/>
    </location>
</feature>
<protein>
    <submittedName>
        <fullName evidence="6">Tudor domain</fullName>
    </submittedName>
</protein>
<dbReference type="Gene3D" id="2.30.30.140">
    <property type="match status" value="4"/>
</dbReference>
<evidence type="ECO:0000256" key="2">
    <source>
        <dbReference type="PROSITE-ProRule" id="PRU00176"/>
    </source>
</evidence>
<dbReference type="InterPro" id="IPR050621">
    <property type="entry name" value="Tudor_domain_containing"/>
</dbReference>
<evidence type="ECO:0000313" key="7">
    <source>
        <dbReference type="Proteomes" id="UP001307889"/>
    </source>
</evidence>
<dbReference type="Gene3D" id="3.30.70.330">
    <property type="match status" value="1"/>
</dbReference>
<dbReference type="Pfam" id="PF00076">
    <property type="entry name" value="RRM_1"/>
    <property type="match status" value="1"/>
</dbReference>
<name>A0ABN7B9U9_9HEMI</name>
<dbReference type="PROSITE" id="PS50102">
    <property type="entry name" value="RRM"/>
    <property type="match status" value="1"/>
</dbReference>
<sequence length="1424" mass="159071">MNGNLPKTLGRGALLPKMPPQNLTEVIRGRGVLPSYSTNSPSGSGFSGLPAQNEARRTRDPIEIEDTMKQAFECEQNVYEDGPGSRLPRSFQIPGKGEPSTVKLHISNIPSVLSKAAVENIFSVHGNPKNIFIKELPGSPTTWGFVEFATMSEAQTVISHISHQPPHNMSVKIAREKEPKETDIRPSQTEKETISKPAPINRPPARIFGKTPQEQHPKAFIRNDTCRPSGQNYGGVSAVAHVPSRIEVQNRAYFDEMGTDDTFGDKKLKNGSVVLASKSPAGEEVHPNVLKYKETASEMPLAPQLSLIGIGQCTNCNLATCNLCTHCKMWFCCYPCIEAQWQSHKLICRPRKLIIDGQNRLKICDDTPEVVTASTHKPVDNNSLAEPKFVARNSTEMNGDVEKFFRTVESAKLEESKKTARTVPVPYEVRTGFYRTKKGPIVTDDTEQFEREVFIREAAIVDVQQHSSVEVPDNIVNVPAKKVPAEPPIPRGTFTKCTVLYSEPDNMFHYVGTSSQMEKLATMINELNEYLDRKGDVLENANVNSLCTTRYQEFWYRAKIVSVENAEEVKVHFIDFGNYELSKKSDLKILPQQFSHIPPLAFRIQLFVSKQSLESNAEIEISPVKELEEGTWLVRYASDPEPIEEPSEVESPPELTTQEAQCATSNTMLMEKPGKPENGTKKPEKSPYALSKDKFVQVTVLHREDADFLWVVTAPGLKRLLEINQILEEHCEEQARRGQVEKHRVYAAIFSNIWCRVLVLSTNPCRGTYIDYGNTEELNLDDLRSIPMELEREAPLAIRIMIVGGVKEKYLSDESGFMSIKVVKKMENAFLVVVEGETYPEDVSTVPPQQITLVGSPKVSIPKEHVIEAVSFDSKAEVLITKTFGQNCVCGAIQLPGSPDCPLLESISDQLLSAKREPGYKPALNDDVIVKIDNDLRLFRGYIMCRDGETVGAALTDFGCVVEPIELWPLPSELKKLPSSAVRILFDKPLAIPESRLLGKSVKLSNVQLADSAVTADLGDLGRARIKPWSPFVEEAPVLECKLPDKCKVVMTAFYSPTTVYVRPLVKDCLEVFQEALQDVAMYGMSAEPLGREPICGELVATRWSEDNQWYRGVVSKRENDKFRVTFLDFGNDTLVGLDSLKDLPANYKKLPSTVVKIGLKNLPYSVFNEDATNMMNQYILREIALVATHDGDLRNVELSVESSGDILNNLLSKKIEESRQTKLDAFYSVADMKFDRWEPKTKFEVVTVGSTYYNEFYAVRQSPIFDYVCNILTPEITKYCEQAGGSPYAPRQYEMVLAKYEGAWYRALCVQYGIGQPSASITFVDFGNHGDQPVDEIKPMAHDFMTTPATARACVIYGLPPAESLDDGVKKKLMKSYDAITEVYVVEDEGILECVVWVPQLVDTLKSLGIPFTAPVGFSYPDV</sequence>
<feature type="domain" description="Tudor" evidence="5">
    <location>
        <begin position="1093"/>
        <end position="1151"/>
    </location>
</feature>
<feature type="domain" description="Tudor" evidence="5">
    <location>
        <begin position="540"/>
        <end position="597"/>
    </location>
</feature>
<dbReference type="SUPFAM" id="SSF54928">
    <property type="entry name" value="RNA-binding domain, RBD"/>
    <property type="match status" value="1"/>
</dbReference>
<dbReference type="PROSITE" id="PS50304">
    <property type="entry name" value="TUDOR"/>
    <property type="match status" value="3"/>
</dbReference>
<organism evidence="6 7">
    <name type="scientific">Nesidiocoris tenuis</name>
    <dbReference type="NCBI Taxonomy" id="355587"/>
    <lineage>
        <taxon>Eukaryota</taxon>
        <taxon>Metazoa</taxon>
        <taxon>Ecdysozoa</taxon>
        <taxon>Arthropoda</taxon>
        <taxon>Hexapoda</taxon>
        <taxon>Insecta</taxon>
        <taxon>Pterygota</taxon>
        <taxon>Neoptera</taxon>
        <taxon>Paraneoptera</taxon>
        <taxon>Hemiptera</taxon>
        <taxon>Heteroptera</taxon>
        <taxon>Panheteroptera</taxon>
        <taxon>Cimicomorpha</taxon>
        <taxon>Miridae</taxon>
        <taxon>Dicyphina</taxon>
        <taxon>Nesidiocoris</taxon>
    </lineage>
</organism>
<reference evidence="6 7" key="1">
    <citation type="submission" date="2023-09" db="EMBL/GenBank/DDBJ databases">
        <title>Nesidiocoris tenuis whole genome shotgun sequence.</title>
        <authorList>
            <person name="Shibata T."/>
            <person name="Shimoda M."/>
            <person name="Kobayashi T."/>
            <person name="Uehara T."/>
        </authorList>
    </citation>
    <scope>NUCLEOTIDE SEQUENCE [LARGE SCALE GENOMIC DNA]</scope>
    <source>
        <strain evidence="6 7">Japan</strain>
    </source>
</reference>
<feature type="compositionally biased region" description="Basic and acidic residues" evidence="3">
    <location>
        <begin position="672"/>
        <end position="687"/>
    </location>
</feature>
<proteinExistence type="predicted"/>
<feature type="region of interest" description="Disordered" evidence="3">
    <location>
        <begin position="35"/>
        <end position="55"/>
    </location>
</feature>
<dbReference type="SMART" id="SM00333">
    <property type="entry name" value="TUDOR"/>
    <property type="match status" value="4"/>
</dbReference>
<keyword evidence="1 2" id="KW-0694">RNA-binding</keyword>
<feature type="region of interest" description="Disordered" evidence="3">
    <location>
        <begin position="664"/>
        <end position="687"/>
    </location>
</feature>
<feature type="compositionally biased region" description="Polar residues" evidence="3">
    <location>
        <begin position="35"/>
        <end position="44"/>
    </location>
</feature>
<feature type="domain" description="Tudor" evidence="5">
    <location>
        <begin position="1288"/>
        <end position="1348"/>
    </location>
</feature>
<dbReference type="EMBL" id="AP028919">
    <property type="protein sequence ID" value="BET00413.1"/>
    <property type="molecule type" value="Genomic_DNA"/>
</dbReference>
<evidence type="ECO:0000313" key="6">
    <source>
        <dbReference type="EMBL" id="BET00413.1"/>
    </source>
</evidence>
<accession>A0ABN7B9U9</accession>
<feature type="domain" description="RRM" evidence="4">
    <location>
        <begin position="102"/>
        <end position="178"/>
    </location>
</feature>
<evidence type="ECO:0000256" key="3">
    <source>
        <dbReference type="SAM" id="MobiDB-lite"/>
    </source>
</evidence>
<evidence type="ECO:0000259" key="4">
    <source>
        <dbReference type="PROSITE" id="PS50102"/>
    </source>
</evidence>
<dbReference type="PANTHER" id="PTHR22948:SF76">
    <property type="entry name" value="FI20010P1-RELATED"/>
    <property type="match status" value="1"/>
</dbReference>
<dbReference type="PANTHER" id="PTHR22948">
    <property type="entry name" value="TUDOR DOMAIN CONTAINING PROTEIN"/>
    <property type="match status" value="1"/>
</dbReference>
<dbReference type="InterPro" id="IPR012677">
    <property type="entry name" value="Nucleotide-bd_a/b_plait_sf"/>
</dbReference>
<gene>
    <name evidence="6" type="ORF">NTJ_13229</name>
</gene>
<keyword evidence="7" id="KW-1185">Reference proteome</keyword>
<evidence type="ECO:0000256" key="1">
    <source>
        <dbReference type="ARBA" id="ARBA00022884"/>
    </source>
</evidence>
<evidence type="ECO:0000259" key="5">
    <source>
        <dbReference type="PROSITE" id="PS50304"/>
    </source>
</evidence>
<dbReference type="Pfam" id="PF00567">
    <property type="entry name" value="TUDOR"/>
    <property type="match status" value="4"/>
</dbReference>
<dbReference type="SUPFAM" id="SSF63748">
    <property type="entry name" value="Tudor/PWWP/MBT"/>
    <property type="match status" value="4"/>
</dbReference>
<feature type="region of interest" description="Disordered" evidence="3">
    <location>
        <begin position="177"/>
        <end position="215"/>
    </location>
</feature>
<dbReference type="InterPro" id="IPR000504">
    <property type="entry name" value="RRM_dom"/>
</dbReference>
<dbReference type="Proteomes" id="UP001307889">
    <property type="component" value="Chromosome 11"/>
</dbReference>
<dbReference type="InterPro" id="IPR035979">
    <property type="entry name" value="RBD_domain_sf"/>
</dbReference>
<dbReference type="SMART" id="SM00360">
    <property type="entry name" value="RRM"/>
    <property type="match status" value="1"/>
</dbReference>
<dbReference type="InterPro" id="IPR002999">
    <property type="entry name" value="Tudor"/>
</dbReference>